<feature type="compositionally biased region" description="Polar residues" evidence="1">
    <location>
        <begin position="1"/>
        <end position="13"/>
    </location>
</feature>
<evidence type="ECO:0000256" key="1">
    <source>
        <dbReference type="SAM" id="MobiDB-lite"/>
    </source>
</evidence>
<keyword evidence="3" id="KW-1185">Reference proteome</keyword>
<dbReference type="Proteomes" id="UP000799291">
    <property type="component" value="Unassembled WGS sequence"/>
</dbReference>
<feature type="region of interest" description="Disordered" evidence="1">
    <location>
        <begin position="1"/>
        <end position="66"/>
    </location>
</feature>
<gene>
    <name evidence="2" type="ORF">K458DRAFT_421563</name>
</gene>
<name>A0A6G1IR34_9PLEO</name>
<sequence>MNSSSTRQRTAYKTAQAHRSRSTTLSTILYTNSTNIQHHHHHNPRPQNRNSKQHEAPPQPIHSSLF</sequence>
<proteinExistence type="predicted"/>
<evidence type="ECO:0000313" key="2">
    <source>
        <dbReference type="EMBL" id="KAF2680329.1"/>
    </source>
</evidence>
<accession>A0A6G1IR34</accession>
<dbReference type="EMBL" id="MU005597">
    <property type="protein sequence ID" value="KAF2680329.1"/>
    <property type="molecule type" value="Genomic_DNA"/>
</dbReference>
<protein>
    <submittedName>
        <fullName evidence="2">Uncharacterized protein</fullName>
    </submittedName>
</protein>
<organism evidence="2 3">
    <name type="scientific">Lentithecium fluviatile CBS 122367</name>
    <dbReference type="NCBI Taxonomy" id="1168545"/>
    <lineage>
        <taxon>Eukaryota</taxon>
        <taxon>Fungi</taxon>
        <taxon>Dikarya</taxon>
        <taxon>Ascomycota</taxon>
        <taxon>Pezizomycotina</taxon>
        <taxon>Dothideomycetes</taxon>
        <taxon>Pleosporomycetidae</taxon>
        <taxon>Pleosporales</taxon>
        <taxon>Massarineae</taxon>
        <taxon>Lentitheciaceae</taxon>
        <taxon>Lentithecium</taxon>
    </lineage>
</organism>
<dbReference type="AlphaFoldDB" id="A0A6G1IR34"/>
<reference evidence="2" key="1">
    <citation type="journal article" date="2020" name="Stud. Mycol.">
        <title>101 Dothideomycetes genomes: a test case for predicting lifestyles and emergence of pathogens.</title>
        <authorList>
            <person name="Haridas S."/>
            <person name="Albert R."/>
            <person name="Binder M."/>
            <person name="Bloem J."/>
            <person name="Labutti K."/>
            <person name="Salamov A."/>
            <person name="Andreopoulos B."/>
            <person name="Baker S."/>
            <person name="Barry K."/>
            <person name="Bills G."/>
            <person name="Bluhm B."/>
            <person name="Cannon C."/>
            <person name="Castanera R."/>
            <person name="Culley D."/>
            <person name="Daum C."/>
            <person name="Ezra D."/>
            <person name="Gonzalez J."/>
            <person name="Henrissat B."/>
            <person name="Kuo A."/>
            <person name="Liang C."/>
            <person name="Lipzen A."/>
            <person name="Lutzoni F."/>
            <person name="Magnuson J."/>
            <person name="Mondo S."/>
            <person name="Nolan M."/>
            <person name="Ohm R."/>
            <person name="Pangilinan J."/>
            <person name="Park H.-J."/>
            <person name="Ramirez L."/>
            <person name="Alfaro M."/>
            <person name="Sun H."/>
            <person name="Tritt A."/>
            <person name="Yoshinaga Y."/>
            <person name="Zwiers L.-H."/>
            <person name="Turgeon B."/>
            <person name="Goodwin S."/>
            <person name="Spatafora J."/>
            <person name="Crous P."/>
            <person name="Grigoriev I."/>
        </authorList>
    </citation>
    <scope>NUCLEOTIDE SEQUENCE</scope>
    <source>
        <strain evidence="2">CBS 122367</strain>
    </source>
</reference>
<evidence type="ECO:0000313" key="3">
    <source>
        <dbReference type="Proteomes" id="UP000799291"/>
    </source>
</evidence>